<dbReference type="Proteomes" id="UP001107558">
    <property type="component" value="Chromosome 3"/>
</dbReference>
<comment type="subcellular location">
    <subcellularLocation>
        <location evidence="1">Cell membrane</location>
        <topology evidence="1">Peripheral membrane protein</topology>
    </subcellularLocation>
</comment>
<feature type="compositionally biased region" description="Polar residues" evidence="4">
    <location>
        <begin position="175"/>
        <end position="184"/>
    </location>
</feature>
<dbReference type="InterPro" id="IPR007875">
    <property type="entry name" value="Sprouty"/>
</dbReference>
<accession>A0A9J6BK44</accession>
<dbReference type="PROSITE" id="PS51227">
    <property type="entry name" value="SPR"/>
    <property type="match status" value="1"/>
</dbReference>
<organism evidence="6 7">
    <name type="scientific">Polypedilum vanderplanki</name>
    <name type="common">Sleeping chironomid midge</name>
    <dbReference type="NCBI Taxonomy" id="319348"/>
    <lineage>
        <taxon>Eukaryota</taxon>
        <taxon>Metazoa</taxon>
        <taxon>Ecdysozoa</taxon>
        <taxon>Arthropoda</taxon>
        <taxon>Hexapoda</taxon>
        <taxon>Insecta</taxon>
        <taxon>Pterygota</taxon>
        <taxon>Neoptera</taxon>
        <taxon>Endopterygota</taxon>
        <taxon>Diptera</taxon>
        <taxon>Nematocera</taxon>
        <taxon>Chironomoidea</taxon>
        <taxon>Chironomidae</taxon>
        <taxon>Chironominae</taxon>
        <taxon>Polypedilum</taxon>
        <taxon>Polypedilum</taxon>
    </lineage>
</organism>
<dbReference type="OrthoDB" id="5786858at2759"/>
<dbReference type="Pfam" id="PF00568">
    <property type="entry name" value="WH1"/>
    <property type="match status" value="1"/>
</dbReference>
<dbReference type="AlphaFoldDB" id="A0A9J6BK44"/>
<keyword evidence="2" id="KW-1003">Cell membrane</keyword>
<keyword evidence="7" id="KW-1185">Reference proteome</keyword>
<dbReference type="Gene3D" id="2.30.29.30">
    <property type="entry name" value="Pleckstrin-homology domain (PH domain)/Phosphotyrosine-binding domain (PTB)"/>
    <property type="match status" value="1"/>
</dbReference>
<sequence length="397" mass="44096">MTELYEDDSLVKVRAQVMTRDESTEGWLPLQGGGLANVSIRKRARMPDVGGHEYIIYGQRISDQTVILSCVINRDLQYYKVMPTFHHWRAGKQRNGLTFQTAADARAFDKGIIKAYDDLIDGTLNINWYKHSNDSATAKYNCDDNIVGEDDVFMTLDLPLDTSESKSSSEGTGSNQSVEKSSTGKIKYISSDPASNNSNNTDTNNGNQHLPPPITQQSIIPADNYSYVQLTAVNDYPYPNVVDDPLTSVLRRSDSTCSLKKRAPLDVHESIVKDSALIKARLRCRYCQEFYQEEWNRKGSCAFAPDCIKSGIDTISGMMCARCMIYHCMSDSEGDLINHPCSCSSNAADEASCTKRWIGLALLSLLVPCLWCYPPLKACHIIGIQCGICGGKHKPQI</sequence>
<gene>
    <name evidence="6" type="ORF">PVAND_000482</name>
</gene>
<name>A0A9J6BK44_POLVA</name>
<dbReference type="PANTHER" id="PTHR11202">
    <property type="entry name" value="SPROUTY-RELATED, EVH1 DOMAIN-CONTAINING PROTEIN FAMILY MEMBER"/>
    <property type="match status" value="1"/>
</dbReference>
<evidence type="ECO:0000259" key="5">
    <source>
        <dbReference type="PROSITE" id="PS50229"/>
    </source>
</evidence>
<dbReference type="PANTHER" id="PTHR11202:SF3">
    <property type="entry name" value="SPROUTY-RELATED PROTEIN WITH EVH-1 DOMAIN, ISOFORM C"/>
    <property type="match status" value="1"/>
</dbReference>
<keyword evidence="3" id="KW-0472">Membrane</keyword>
<evidence type="ECO:0000256" key="3">
    <source>
        <dbReference type="ARBA" id="ARBA00023136"/>
    </source>
</evidence>
<evidence type="ECO:0000256" key="1">
    <source>
        <dbReference type="ARBA" id="ARBA00004202"/>
    </source>
</evidence>
<feature type="compositionally biased region" description="Low complexity" evidence="4">
    <location>
        <begin position="165"/>
        <end position="174"/>
    </location>
</feature>
<evidence type="ECO:0000256" key="4">
    <source>
        <dbReference type="SAM" id="MobiDB-lite"/>
    </source>
</evidence>
<dbReference type="Pfam" id="PF05210">
    <property type="entry name" value="Sprouty"/>
    <property type="match status" value="1"/>
</dbReference>
<dbReference type="FunFam" id="2.30.29.30:FF:000052">
    <property type="entry name" value="Sprouty-related, EVH1 domain containing 2"/>
    <property type="match status" value="1"/>
</dbReference>
<dbReference type="GO" id="GO:0019901">
    <property type="term" value="F:protein kinase binding"/>
    <property type="evidence" value="ECO:0007669"/>
    <property type="project" value="TreeGrafter"/>
</dbReference>
<evidence type="ECO:0000313" key="7">
    <source>
        <dbReference type="Proteomes" id="UP001107558"/>
    </source>
</evidence>
<protein>
    <recommendedName>
        <fullName evidence="5">WH1 domain-containing protein</fullName>
    </recommendedName>
</protein>
<feature type="region of interest" description="Disordered" evidence="4">
    <location>
        <begin position="161"/>
        <end position="216"/>
    </location>
</feature>
<dbReference type="InterPro" id="IPR041937">
    <property type="entry name" value="SPRE_EVH1"/>
</dbReference>
<feature type="compositionally biased region" description="Low complexity" evidence="4">
    <location>
        <begin position="190"/>
        <end position="207"/>
    </location>
</feature>
<dbReference type="GO" id="GO:0005886">
    <property type="term" value="C:plasma membrane"/>
    <property type="evidence" value="ECO:0007669"/>
    <property type="project" value="UniProtKB-SubCell"/>
</dbReference>
<dbReference type="SUPFAM" id="SSF50729">
    <property type="entry name" value="PH domain-like"/>
    <property type="match status" value="1"/>
</dbReference>
<dbReference type="PROSITE" id="PS50229">
    <property type="entry name" value="WH1"/>
    <property type="match status" value="1"/>
</dbReference>
<dbReference type="SMART" id="SM00461">
    <property type="entry name" value="WH1"/>
    <property type="match status" value="1"/>
</dbReference>
<reference evidence="6" key="1">
    <citation type="submission" date="2021-03" db="EMBL/GenBank/DDBJ databases">
        <title>Chromosome level genome of the anhydrobiotic midge Polypedilum vanderplanki.</title>
        <authorList>
            <person name="Yoshida Y."/>
            <person name="Kikawada T."/>
            <person name="Gusev O."/>
        </authorList>
    </citation>
    <scope>NUCLEOTIDE SEQUENCE</scope>
    <source>
        <strain evidence="6">NIAS01</strain>
        <tissue evidence="6">Whole body or cell culture</tissue>
    </source>
</reference>
<proteinExistence type="predicted"/>
<feature type="domain" description="WH1" evidence="5">
    <location>
        <begin position="2"/>
        <end position="119"/>
    </location>
</feature>
<dbReference type="InterPro" id="IPR000697">
    <property type="entry name" value="WH1/EVH1_dom"/>
</dbReference>
<dbReference type="InterPro" id="IPR011993">
    <property type="entry name" value="PH-like_dom_sf"/>
</dbReference>
<dbReference type="CDD" id="cd10574">
    <property type="entry name" value="EVH1_SPRED-like"/>
    <property type="match status" value="1"/>
</dbReference>
<dbReference type="GO" id="GO:0043409">
    <property type="term" value="P:negative regulation of MAPK cascade"/>
    <property type="evidence" value="ECO:0007669"/>
    <property type="project" value="TreeGrafter"/>
</dbReference>
<dbReference type="EMBL" id="JADBJN010000003">
    <property type="protein sequence ID" value="KAG5670204.1"/>
    <property type="molecule type" value="Genomic_DNA"/>
</dbReference>
<evidence type="ECO:0000313" key="6">
    <source>
        <dbReference type="EMBL" id="KAG5670204.1"/>
    </source>
</evidence>
<comment type="caution">
    <text evidence="6">The sequence shown here is derived from an EMBL/GenBank/DDBJ whole genome shotgun (WGS) entry which is preliminary data.</text>
</comment>
<evidence type="ECO:0000256" key="2">
    <source>
        <dbReference type="ARBA" id="ARBA00022475"/>
    </source>
</evidence>